<evidence type="ECO:0000256" key="8">
    <source>
        <dbReference type="ARBA" id="ARBA00022763"/>
    </source>
</evidence>
<dbReference type="GO" id="GO:0006310">
    <property type="term" value="P:DNA recombination"/>
    <property type="evidence" value="ECO:0007669"/>
    <property type="project" value="UniProtKB-KW"/>
</dbReference>
<accession>A0A1B9GWG1</accession>
<dbReference type="CDD" id="cd00873">
    <property type="entry name" value="KU80"/>
    <property type="match status" value="1"/>
</dbReference>
<dbReference type="SUPFAM" id="SSF53300">
    <property type="entry name" value="vWA-like"/>
    <property type="match status" value="1"/>
</dbReference>
<evidence type="ECO:0000256" key="16">
    <source>
        <dbReference type="ARBA" id="ARBA00023242"/>
    </source>
</evidence>
<dbReference type="GO" id="GO:0006303">
    <property type="term" value="P:double-strand break repair via nonhomologous end joining"/>
    <property type="evidence" value="ECO:0007669"/>
    <property type="project" value="InterPro"/>
</dbReference>
<evidence type="ECO:0000256" key="6">
    <source>
        <dbReference type="ARBA" id="ARBA00022454"/>
    </source>
</evidence>
<dbReference type="InterPro" id="IPR014893">
    <property type="entry name" value="Ku_PK_bind"/>
</dbReference>
<dbReference type="SMART" id="SM00559">
    <property type="entry name" value="Ku78"/>
    <property type="match status" value="1"/>
</dbReference>
<dbReference type="PANTHER" id="PTHR12604:SF4">
    <property type="entry name" value="X-RAY REPAIR CROSS-COMPLEMENTING PROTEIN 5"/>
    <property type="match status" value="1"/>
</dbReference>
<dbReference type="Proteomes" id="UP000092666">
    <property type="component" value="Unassembled WGS sequence"/>
</dbReference>
<dbReference type="InterPro" id="IPR036494">
    <property type="entry name" value="Ku_C_sf"/>
</dbReference>
<evidence type="ECO:0000256" key="2">
    <source>
        <dbReference type="ARBA" id="ARBA00004574"/>
    </source>
</evidence>
<dbReference type="GO" id="GO:0000723">
    <property type="term" value="P:telomere maintenance"/>
    <property type="evidence" value="ECO:0007669"/>
    <property type="project" value="InterPro"/>
</dbReference>
<dbReference type="GO" id="GO:0003684">
    <property type="term" value="F:damaged DNA binding"/>
    <property type="evidence" value="ECO:0007669"/>
    <property type="project" value="InterPro"/>
</dbReference>
<evidence type="ECO:0000256" key="12">
    <source>
        <dbReference type="ARBA" id="ARBA00022895"/>
    </source>
</evidence>
<dbReference type="GO" id="GO:0043564">
    <property type="term" value="C:Ku70:Ku80 complex"/>
    <property type="evidence" value="ECO:0007669"/>
    <property type="project" value="InterPro"/>
</dbReference>
<gene>
    <name evidence="20" type="ORF">I316_02908</name>
</gene>
<evidence type="ECO:0000256" key="1">
    <source>
        <dbReference type="ARBA" id="ARBA00004123"/>
    </source>
</evidence>
<feature type="region of interest" description="Disordered" evidence="18">
    <location>
        <begin position="300"/>
        <end position="341"/>
    </location>
</feature>
<keyword evidence="9" id="KW-0378">Hydrolase</keyword>
<sequence>MPSDRAGYTLSVYAIDVSPSMGEAMADPAGTGKVAKLDLVKEYVARKCEPKISSGRKTEAVGILSFGGKTNNQANRAYVAQNPEDDDPPYAAVACDVAIQTAKPKTVEVVMNLDVGEHEGNPISALMVALDMVHTHKHTKSWALEVVLITDGESAFRQDEYEDAMDRFDDLGVRLSVVGIDFQPLSEQVDKTKTRNKRLSEKFWRTFVSMLHERISKTTESEEMLPSYETFDEALLDARLPRAAIVNGTVSGIDLHIGSSEIDAEQAITIPIKYSKATMKARPPTLSKAWKPAMDLQAPTKGFQASQSQGGQGSSSQLMSSLINQSQSQNARGEPPNPGDLAAMISAEVKHHSTYVVKKVEPPTPGATQSASQALGSQGLVGDYLDQYNATQTQAGDEQEEAEEEYVDKEDLVKAWRFGSTWVPMEADTFEPLDTQKGVEILGFFPKDAIKRHLLMGEVRFVWPDLTSPKAQIQFSSLVEGMELRGMCAVVRWVLKDRAEPTIGLCLPAMDFPGEGKRLDFMYWVKLPFAEDEHNFWFPSLTKYKTATGKVITEHPLLPTEEQCDLMDELVEAMDLDEYAKEQAKREKAEAGEDEEDEEDEEEAPRWFDPQRSYNPVIHRIKEAIFHASLTADLDANPLGPPHPELVKYFNTPEEIGEKVEDLTQRLKEKLDIKKVPIRTRKKVTKEGLRDDEGYIDIDELFDGTPEPTGVKAEPASQTIKSVKAEPPSPAKPKSRPNAPRFIESDDEDLTPAPPTAEESHPGKTSSTRPKPKPGRLISNEQPLEDFRRVIAGEGDVFRKAIQDLGLVVQENIDASFSWQAYPLAIDCLKEMRETALGYEETETYNDFVNQLEKGVKKGKHKDFWKKFEAEGQNVAKITDEEAAEALNNQEYEDDQ</sequence>
<dbReference type="EC" id="3.6.4.12" evidence="4"/>
<dbReference type="GO" id="GO:0003678">
    <property type="term" value="F:DNA helicase activity"/>
    <property type="evidence" value="ECO:0007669"/>
    <property type="project" value="UniProtKB-EC"/>
</dbReference>
<reference evidence="21" key="2">
    <citation type="submission" date="2013-12" db="EMBL/GenBank/DDBJ databases">
        <title>Evolution of pathogenesis and genome organization in the Tremellales.</title>
        <authorList>
            <person name="Cuomo C."/>
            <person name="Litvintseva A."/>
            <person name="Heitman J."/>
            <person name="Chen Y."/>
            <person name="Sun S."/>
            <person name="Springer D."/>
            <person name="Dromer F."/>
            <person name="Young S."/>
            <person name="Zeng Q."/>
            <person name="Chapman S."/>
            <person name="Gujja S."/>
            <person name="Saif S."/>
            <person name="Birren B."/>
        </authorList>
    </citation>
    <scope>NUCLEOTIDE SEQUENCE [LARGE SCALE GENOMIC DNA]</scope>
    <source>
        <strain evidence="21">BCC8398</strain>
    </source>
</reference>
<evidence type="ECO:0000256" key="7">
    <source>
        <dbReference type="ARBA" id="ARBA00022741"/>
    </source>
</evidence>
<proteinExistence type="inferred from homology"/>
<dbReference type="Gene3D" id="1.25.40.240">
    <property type="entry name" value="Ku, C-terminal domain"/>
    <property type="match status" value="1"/>
</dbReference>
<keyword evidence="10" id="KW-0347">Helicase</keyword>
<dbReference type="SUPFAM" id="SSF101420">
    <property type="entry name" value="C-terminal domain of Ku80"/>
    <property type="match status" value="1"/>
</dbReference>
<dbReference type="PANTHER" id="PTHR12604">
    <property type="entry name" value="KU AUTOANTIGEN DNA HELICASE"/>
    <property type="match status" value="1"/>
</dbReference>
<dbReference type="InterPro" id="IPR036465">
    <property type="entry name" value="vWFA_dom_sf"/>
</dbReference>
<keyword evidence="21" id="KW-1185">Reference proteome</keyword>
<comment type="similarity">
    <text evidence="3">Belongs to the ku80 family.</text>
</comment>
<evidence type="ECO:0000256" key="14">
    <source>
        <dbReference type="ARBA" id="ARBA00023172"/>
    </source>
</evidence>
<dbReference type="CDD" id="cd00198">
    <property type="entry name" value="vWFA"/>
    <property type="match status" value="1"/>
</dbReference>
<feature type="domain" description="Ku" evidence="19">
    <location>
        <begin position="404"/>
        <end position="544"/>
    </location>
</feature>
<dbReference type="STRING" id="1296120.A0A1B9GWG1"/>
<dbReference type="InterPro" id="IPR024193">
    <property type="entry name" value="Ku80"/>
</dbReference>
<dbReference type="Gene3D" id="1.10.1600.10">
    <property type="match status" value="1"/>
</dbReference>
<dbReference type="EMBL" id="KI669499">
    <property type="protein sequence ID" value="OCF35359.1"/>
    <property type="molecule type" value="Genomic_DNA"/>
</dbReference>
<dbReference type="GO" id="GO:0000781">
    <property type="term" value="C:chromosome, telomeric region"/>
    <property type="evidence" value="ECO:0007669"/>
    <property type="project" value="UniProtKB-SubCell"/>
</dbReference>
<comment type="subcellular location">
    <subcellularLocation>
        <location evidence="2">Chromosome</location>
        <location evidence="2">Telomere</location>
    </subcellularLocation>
    <subcellularLocation>
        <location evidence="1">Nucleus</location>
    </subcellularLocation>
</comment>
<keyword evidence="7" id="KW-0547">Nucleotide-binding</keyword>
<dbReference type="GO" id="GO:0042162">
    <property type="term" value="F:telomeric DNA binding"/>
    <property type="evidence" value="ECO:0007669"/>
    <property type="project" value="InterPro"/>
</dbReference>
<evidence type="ECO:0000256" key="13">
    <source>
        <dbReference type="ARBA" id="ARBA00023125"/>
    </source>
</evidence>
<evidence type="ECO:0000256" key="17">
    <source>
        <dbReference type="ARBA" id="ARBA00031847"/>
    </source>
</evidence>
<keyword evidence="6" id="KW-0158">Chromosome</keyword>
<name>A0A1B9GWG1_9TREE</name>
<evidence type="ECO:0000256" key="9">
    <source>
        <dbReference type="ARBA" id="ARBA00022801"/>
    </source>
</evidence>
<dbReference type="OrthoDB" id="30826at2759"/>
<dbReference type="Pfam" id="PF08785">
    <property type="entry name" value="Ku_PK_bind"/>
    <property type="match status" value="1"/>
</dbReference>
<keyword evidence="12" id="KW-0779">Telomere</keyword>
<evidence type="ECO:0000256" key="10">
    <source>
        <dbReference type="ARBA" id="ARBA00022806"/>
    </source>
</evidence>
<dbReference type="AlphaFoldDB" id="A0A1B9GWG1"/>
<keyword evidence="15" id="KW-0234">DNA repair</keyword>
<dbReference type="InterPro" id="IPR016194">
    <property type="entry name" value="SPOC-like_C_dom_sf"/>
</dbReference>
<dbReference type="GO" id="GO:0016787">
    <property type="term" value="F:hydrolase activity"/>
    <property type="evidence" value="ECO:0007669"/>
    <property type="project" value="UniProtKB-KW"/>
</dbReference>
<evidence type="ECO:0000259" key="19">
    <source>
        <dbReference type="SMART" id="SM00559"/>
    </source>
</evidence>
<keyword evidence="14" id="KW-0233">DNA recombination</keyword>
<dbReference type="GO" id="GO:0003690">
    <property type="term" value="F:double-stranded DNA binding"/>
    <property type="evidence" value="ECO:0007669"/>
    <property type="project" value="TreeGrafter"/>
</dbReference>
<evidence type="ECO:0000313" key="20">
    <source>
        <dbReference type="EMBL" id="OCF35359.1"/>
    </source>
</evidence>
<dbReference type="Gene3D" id="2.40.290.10">
    <property type="match status" value="1"/>
</dbReference>
<organism evidence="20 21">
    <name type="scientific">Kwoniella heveanensis BCC8398</name>
    <dbReference type="NCBI Taxonomy" id="1296120"/>
    <lineage>
        <taxon>Eukaryota</taxon>
        <taxon>Fungi</taxon>
        <taxon>Dikarya</taxon>
        <taxon>Basidiomycota</taxon>
        <taxon>Agaricomycotina</taxon>
        <taxon>Tremellomycetes</taxon>
        <taxon>Tremellales</taxon>
        <taxon>Cryptococcaceae</taxon>
        <taxon>Kwoniella</taxon>
    </lineage>
</organism>
<feature type="compositionally biased region" description="Low complexity" evidence="18">
    <location>
        <begin position="304"/>
        <end position="331"/>
    </location>
</feature>
<dbReference type="InterPro" id="IPR006164">
    <property type="entry name" value="DNA_bd_Ku70/Ku80"/>
</dbReference>
<evidence type="ECO:0000256" key="11">
    <source>
        <dbReference type="ARBA" id="ARBA00022840"/>
    </source>
</evidence>
<keyword evidence="11" id="KW-0067">ATP-binding</keyword>
<evidence type="ECO:0000256" key="15">
    <source>
        <dbReference type="ARBA" id="ARBA00023204"/>
    </source>
</evidence>
<keyword evidence="13" id="KW-0238">DNA-binding</keyword>
<evidence type="ECO:0000313" key="21">
    <source>
        <dbReference type="Proteomes" id="UP000092666"/>
    </source>
</evidence>
<feature type="compositionally biased region" description="Acidic residues" evidence="18">
    <location>
        <begin position="592"/>
        <end position="603"/>
    </location>
</feature>
<evidence type="ECO:0000256" key="3">
    <source>
        <dbReference type="ARBA" id="ARBA00007726"/>
    </source>
</evidence>
<evidence type="ECO:0000256" key="4">
    <source>
        <dbReference type="ARBA" id="ARBA00012551"/>
    </source>
</evidence>
<dbReference type="Pfam" id="PF02735">
    <property type="entry name" value="Ku"/>
    <property type="match status" value="1"/>
</dbReference>
<feature type="compositionally biased region" description="Basic and acidic residues" evidence="18">
    <location>
        <begin position="581"/>
        <end position="591"/>
    </location>
</feature>
<evidence type="ECO:0000256" key="5">
    <source>
        <dbReference type="ARBA" id="ARBA00021792"/>
    </source>
</evidence>
<dbReference type="Gene3D" id="3.40.50.410">
    <property type="entry name" value="von Willebrand factor, type A domain"/>
    <property type="match status" value="1"/>
</dbReference>
<feature type="region of interest" description="Disordered" evidence="18">
    <location>
        <begin position="699"/>
        <end position="782"/>
    </location>
</feature>
<keyword evidence="16" id="KW-0539">Nucleus</keyword>
<dbReference type="GO" id="GO:0005524">
    <property type="term" value="F:ATP binding"/>
    <property type="evidence" value="ECO:0007669"/>
    <property type="project" value="UniProtKB-KW"/>
</dbReference>
<evidence type="ECO:0000256" key="18">
    <source>
        <dbReference type="SAM" id="MobiDB-lite"/>
    </source>
</evidence>
<feature type="region of interest" description="Disordered" evidence="18">
    <location>
        <begin position="581"/>
        <end position="609"/>
    </location>
</feature>
<keyword evidence="8" id="KW-0227">DNA damage</keyword>
<dbReference type="SUPFAM" id="SSF100939">
    <property type="entry name" value="SPOC domain-like"/>
    <property type="match status" value="1"/>
</dbReference>
<protein>
    <recommendedName>
        <fullName evidence="5">ATP-dependent DNA helicase II subunit 2</fullName>
        <ecNumber evidence="4">3.6.4.12</ecNumber>
    </recommendedName>
    <alternativeName>
        <fullName evidence="17">ATP-dependent DNA helicase II subunit Ku80</fullName>
    </alternativeName>
</protein>
<reference evidence="20 21" key="1">
    <citation type="submission" date="2013-07" db="EMBL/GenBank/DDBJ databases">
        <title>The Genome Sequence of Cryptococcus heveanensis BCC8398.</title>
        <authorList>
            <consortium name="The Broad Institute Genome Sequencing Platform"/>
            <person name="Cuomo C."/>
            <person name="Litvintseva A."/>
            <person name="Chen Y."/>
            <person name="Heitman J."/>
            <person name="Sun S."/>
            <person name="Springer D."/>
            <person name="Dromer F."/>
            <person name="Young S.K."/>
            <person name="Zeng Q."/>
            <person name="Gargeya S."/>
            <person name="Fitzgerald M."/>
            <person name="Abouelleil A."/>
            <person name="Alvarado L."/>
            <person name="Berlin A.M."/>
            <person name="Chapman S.B."/>
            <person name="Dewar J."/>
            <person name="Goldberg J."/>
            <person name="Griggs A."/>
            <person name="Gujja S."/>
            <person name="Hansen M."/>
            <person name="Howarth C."/>
            <person name="Imamovic A."/>
            <person name="Larimer J."/>
            <person name="McCowan C."/>
            <person name="Murphy C."/>
            <person name="Pearson M."/>
            <person name="Priest M."/>
            <person name="Roberts A."/>
            <person name="Saif S."/>
            <person name="Shea T."/>
            <person name="Sykes S."/>
            <person name="Wortman J."/>
            <person name="Nusbaum C."/>
            <person name="Birren B."/>
        </authorList>
    </citation>
    <scope>NUCLEOTIDE SEQUENCE [LARGE SCALE GENOMIC DNA]</scope>
    <source>
        <strain evidence="20 21">BCC8398</strain>
    </source>
</reference>